<accession>X1SZV4</accession>
<name>X1SZV4_9ZZZZ</name>
<feature type="non-terminal residue" evidence="1">
    <location>
        <position position="1"/>
    </location>
</feature>
<comment type="caution">
    <text evidence="1">The sequence shown here is derived from an EMBL/GenBank/DDBJ whole genome shotgun (WGS) entry which is preliminary data.</text>
</comment>
<sequence length="83" mass="8915">IIGILALALVVSLAVTIPPLFGQNYKVLAADIALNSLEVQIALGGKEPEEVEVVDFVDDREYAFVILKISPELIFIASMTAES</sequence>
<reference evidence="1" key="1">
    <citation type="journal article" date="2014" name="Front. Microbiol.">
        <title>High frequency of phylogenetically diverse reductive dehalogenase-homologous genes in deep subseafloor sedimentary metagenomes.</title>
        <authorList>
            <person name="Kawai M."/>
            <person name="Futagami T."/>
            <person name="Toyoda A."/>
            <person name="Takaki Y."/>
            <person name="Nishi S."/>
            <person name="Hori S."/>
            <person name="Arai W."/>
            <person name="Tsubouchi T."/>
            <person name="Morono Y."/>
            <person name="Uchiyama I."/>
            <person name="Ito T."/>
            <person name="Fujiyama A."/>
            <person name="Inagaki F."/>
            <person name="Takami H."/>
        </authorList>
    </citation>
    <scope>NUCLEOTIDE SEQUENCE</scope>
    <source>
        <strain evidence="1">Expedition CK06-06</strain>
    </source>
</reference>
<evidence type="ECO:0000313" key="1">
    <source>
        <dbReference type="EMBL" id="GAI80885.1"/>
    </source>
</evidence>
<proteinExistence type="predicted"/>
<dbReference type="EMBL" id="BARW01008141">
    <property type="protein sequence ID" value="GAI80885.1"/>
    <property type="molecule type" value="Genomic_DNA"/>
</dbReference>
<protein>
    <submittedName>
        <fullName evidence="1">Uncharacterized protein</fullName>
    </submittedName>
</protein>
<gene>
    <name evidence="1" type="ORF">S12H4_16782</name>
</gene>
<organism evidence="1">
    <name type="scientific">marine sediment metagenome</name>
    <dbReference type="NCBI Taxonomy" id="412755"/>
    <lineage>
        <taxon>unclassified sequences</taxon>
        <taxon>metagenomes</taxon>
        <taxon>ecological metagenomes</taxon>
    </lineage>
</organism>
<dbReference type="AlphaFoldDB" id="X1SZV4"/>